<feature type="signal peptide" evidence="1">
    <location>
        <begin position="1"/>
        <end position="19"/>
    </location>
</feature>
<evidence type="ECO:0000313" key="3">
    <source>
        <dbReference type="Proteomes" id="UP000091820"/>
    </source>
</evidence>
<accession>A0A1A9WKG6</accession>
<reference evidence="2" key="2">
    <citation type="submission" date="2020-05" db="UniProtKB">
        <authorList>
            <consortium name="EnsemblMetazoa"/>
        </authorList>
    </citation>
    <scope>IDENTIFICATION</scope>
    <source>
        <strain evidence="2">IAEA</strain>
    </source>
</reference>
<keyword evidence="3" id="KW-1185">Reference proteome</keyword>
<protein>
    <submittedName>
        <fullName evidence="2">Uncharacterized protein</fullName>
    </submittedName>
</protein>
<reference evidence="3" key="1">
    <citation type="submission" date="2014-03" db="EMBL/GenBank/DDBJ databases">
        <authorList>
            <person name="Aksoy S."/>
            <person name="Warren W."/>
            <person name="Wilson R.K."/>
        </authorList>
    </citation>
    <scope>NUCLEOTIDE SEQUENCE [LARGE SCALE GENOMIC DNA]</scope>
    <source>
        <strain evidence="3">IAEA</strain>
    </source>
</reference>
<feature type="chain" id="PRO_5008400448" evidence="1">
    <location>
        <begin position="20"/>
        <end position="608"/>
    </location>
</feature>
<keyword evidence="1" id="KW-0732">Signal</keyword>
<dbReference type="STRING" id="37001.A0A1A9WKG6"/>
<sequence>MMKFTILWIIFYLVRYICCDCFLQIPENKENVPLWKKKIGDDWLNIPYISHRLKLQNGEIINGYCATKFREIGYNVKIAVYCKHYDHDCQRNRMHTQIKYMAIDERNITLTCDGSSLKYKSDFLGEDTMSCKDVKWSINMKLNQVNDRQTSWCNGDYQIFDLTTNNLDKNRVLAKICFHFSLRSVKYKTIKRKTETWNEKKYSFREEILKTLADIFLPVAINDLPEATTLSSEVKFLNTTILHIGNEGLQRYLKVLQEKNRWLSLANYEYGSIIQNNPFLNYFHQYNQLLDILWWQNLRLTNWRRFLDALDHHTTNNSYEVCMGTLNVVQVPLWSNSNEFEYLEVQNGFVNNTVPQYIWIYLESNDAKNPDLYIFAYNSPYASFFESNQVKFCLDICSEIDWLKSVHSSFGYVNCGIIFCCTPDTVKTSAYAVNLPEKLITPVSGLMDNDFSMIKDNAQDFPNKDMLHKAQEAIKNTFQPKPGELTIKTEKPKLAEDLGKFNALESFIYNYPSTDTEFSEANSACSGQFYSIWIRSNHLYDNPPTSVDRRSSRSVGSVGSIDDLSAQYLWSFGPKRFQIVAARKLVLTTVNTSLYILQVHVYMGGIHS</sequence>
<dbReference type="EnsemblMetazoa" id="GBRI022943-RA">
    <property type="protein sequence ID" value="GBRI022943-PA"/>
    <property type="gene ID" value="GBRI022943"/>
</dbReference>
<dbReference type="Proteomes" id="UP000091820">
    <property type="component" value="Unassembled WGS sequence"/>
</dbReference>
<proteinExistence type="predicted"/>
<evidence type="ECO:0000313" key="2">
    <source>
        <dbReference type="EnsemblMetazoa" id="GBRI022943-PA"/>
    </source>
</evidence>
<organism evidence="2 3">
    <name type="scientific">Glossina brevipalpis</name>
    <dbReference type="NCBI Taxonomy" id="37001"/>
    <lineage>
        <taxon>Eukaryota</taxon>
        <taxon>Metazoa</taxon>
        <taxon>Ecdysozoa</taxon>
        <taxon>Arthropoda</taxon>
        <taxon>Hexapoda</taxon>
        <taxon>Insecta</taxon>
        <taxon>Pterygota</taxon>
        <taxon>Neoptera</taxon>
        <taxon>Endopterygota</taxon>
        <taxon>Diptera</taxon>
        <taxon>Brachycera</taxon>
        <taxon>Muscomorpha</taxon>
        <taxon>Hippoboscoidea</taxon>
        <taxon>Glossinidae</taxon>
        <taxon>Glossina</taxon>
    </lineage>
</organism>
<name>A0A1A9WKG6_9MUSC</name>
<dbReference type="AlphaFoldDB" id="A0A1A9WKG6"/>
<dbReference type="VEuPathDB" id="VectorBase:GBRI022943"/>
<evidence type="ECO:0000256" key="1">
    <source>
        <dbReference type="SAM" id="SignalP"/>
    </source>
</evidence>